<feature type="compositionally biased region" description="Acidic residues" evidence="17">
    <location>
        <begin position="511"/>
        <end position="545"/>
    </location>
</feature>
<dbReference type="GO" id="GO:0070212">
    <property type="term" value="P:protein poly-ADP-ribosylation"/>
    <property type="evidence" value="ECO:0007669"/>
    <property type="project" value="TreeGrafter"/>
</dbReference>
<feature type="region of interest" description="Disordered" evidence="17">
    <location>
        <begin position="510"/>
        <end position="547"/>
    </location>
</feature>
<keyword evidence="6 16" id="KW-0808">Transferase</keyword>
<reference evidence="19" key="1">
    <citation type="journal article" date="2011" name="Nat. Biotechnol.">
        <title>Genome sequencing and comparison of two nonhuman primate animal models, the cynomolgus and Chinese rhesus macaques.</title>
        <authorList>
            <person name="Yan G."/>
            <person name="Zhang G."/>
            <person name="Fang X."/>
            <person name="Zhang Y."/>
            <person name="Li C."/>
            <person name="Ling F."/>
            <person name="Cooper D.N."/>
            <person name="Li Q."/>
            <person name="Li Y."/>
            <person name="van Gool A.J."/>
            <person name="Du H."/>
            <person name="Chen J."/>
            <person name="Chen R."/>
            <person name="Zhang P."/>
            <person name="Huang Z."/>
            <person name="Thompson J.R."/>
            <person name="Meng Y."/>
            <person name="Bai Y."/>
            <person name="Wang J."/>
            <person name="Zhuo M."/>
            <person name="Wang T."/>
            <person name="Huang Y."/>
            <person name="Wei L."/>
            <person name="Li J."/>
            <person name="Wang Z."/>
            <person name="Hu H."/>
            <person name="Yang P."/>
            <person name="Le L."/>
            <person name="Stenson P.D."/>
            <person name="Li B."/>
            <person name="Liu X."/>
            <person name="Ball E.V."/>
            <person name="An N."/>
            <person name="Huang Q."/>
            <person name="Zhang Y."/>
            <person name="Fan W."/>
            <person name="Zhang X."/>
            <person name="Li Y."/>
            <person name="Wang W."/>
            <person name="Katze M.G."/>
            <person name="Su B."/>
            <person name="Nielsen R."/>
            <person name="Yang H."/>
            <person name="Wang J."/>
            <person name="Wang X."/>
            <person name="Wang J."/>
        </authorList>
    </citation>
    <scope>NUCLEOTIDE SEQUENCE [LARGE SCALE GENOMIC DNA]</scope>
    <source>
        <strain evidence="19">CE-4</strain>
    </source>
</reference>
<dbReference type="eggNOG" id="ENOG502R572">
    <property type="taxonomic scope" value="Eukaryota"/>
</dbReference>
<dbReference type="Pfam" id="PF23085">
    <property type="entry name" value="RRM_PARP14_3"/>
    <property type="match status" value="1"/>
</dbReference>
<dbReference type="GO" id="GO:0003950">
    <property type="term" value="F:NAD+ poly-ADP-ribosyltransferase activity"/>
    <property type="evidence" value="ECO:0007669"/>
    <property type="project" value="UniProtKB-UniRule"/>
</dbReference>
<keyword evidence="9" id="KW-0013">ADP-ribosylation</keyword>
<dbReference type="Gene3D" id="3.30.70.330">
    <property type="match status" value="1"/>
</dbReference>
<keyword evidence="3" id="KW-0963">Cytoplasm</keyword>
<feature type="compositionally biased region" description="Low complexity" evidence="17">
    <location>
        <begin position="216"/>
        <end position="238"/>
    </location>
</feature>
<dbReference type="GO" id="GO:1990404">
    <property type="term" value="F:NAD+-protein mono-ADP-ribosyltransferase activity"/>
    <property type="evidence" value="ECO:0007669"/>
    <property type="project" value="UniProtKB-ARBA"/>
</dbReference>
<dbReference type="PANTHER" id="PTHR14453:SF94">
    <property type="entry name" value="PROTEIN MONO-ADP-RIBOSYLTRANSFERASE PARP10"/>
    <property type="match status" value="1"/>
</dbReference>
<dbReference type="Pfam" id="PF00644">
    <property type="entry name" value="PARP"/>
    <property type="match status" value="1"/>
</dbReference>
<dbReference type="AlphaFoldDB" id="G7PD44"/>
<comment type="subcellular location">
    <subcellularLocation>
        <location evidence="2">Cytoplasm</location>
    </subcellularLocation>
    <subcellularLocation>
        <location evidence="1">Nucleus</location>
    </subcellularLocation>
</comment>
<gene>
    <name evidence="19" type="ORF">EGM_17703</name>
</gene>
<sequence>MHALGDQGWGAAYAQQLADAERVLAQADHELHGAQLSLRPAPPRAPARLLLQGLPPGTAPQRLEQHVQALLRASGLPARAVRVVGDSASVDLLLLELYLENERRSGGGPLEDLRCLPGPLGTVASFQQWQVAERVLQQEHQLQGSELSLVPHYDVLEPEELAENTSGGDHPSTLGPRATKHAILRTGGLVTALQGAGTVTMGSDEEPGQLGSSLRTGPMVQGTGTMTTGSGEESGQSEASLRTGPMGSLGQAEPVGSMPMGSLEHEGLVSLRPVGLQEQERPMSVGPVGSTGPVEISKGLLGQEGLVEIAMDSPGQEGLVGPMEIAMGCLEKAGPVSPGHVKLAGQEGLAEMVLLMEPGAMRFLQIYHEDLLAGLGDVALFPLEGPDVTGFRLCGGQTSCQAAEEFLRSLLGSISCHVLRLEHPGSARFLLGPEGQRLLQGLEAQFQCVFGTERLATATLDTGLEEVDPTEALPVLPGDAHTLWPPDSTSSDQEDVSLEEVRELLATLEGLDLDGEDWLPPELEEEGPQEQPEEEATPGHEEEEPVILAPRRLEEEAALQLALHRSLEPHGQAAEQEESAALRQALALSLLEQPPLEAEEPPDAGTDGKAQLVVHSAFEQDVEELDRALRAALEVHLREETVGPWRRTLPAELRARLERRHGVNVALRGDCTIIRGFGAHPARAARHLVALLAGPWDQSLAFPLAASVPALAEQTLKGPWNKLEHLAESTGEFREVVQAFYDTLDAAHSSIRIVRVERVSHPLLQQQYELYRERLLQRCERRPVEQVLYHGTTAPAVPDICAHGFNRSFCGRNATVYGKGVYFAKRASLSVQDRYSPPNADGHKAVFVARVLTGDYGQGRRGHVLLRYDSAVDCICQPSIFVIFHDTQALPTHLITCEHMPQASPDDPSGLRGHSPDT</sequence>
<keyword evidence="7" id="KW-0548">Nucleotidyltransferase</keyword>
<protein>
    <recommendedName>
        <fullName evidence="16">Poly [ADP-ribose] polymerase</fullName>
        <shortName evidence="16">PARP</shortName>
        <ecNumber evidence="16">2.4.2.-</ecNumber>
    </recommendedName>
</protein>
<dbReference type="PROSITE" id="PS51059">
    <property type="entry name" value="PARP_CATALYTIC"/>
    <property type="match status" value="1"/>
</dbReference>
<evidence type="ECO:0000256" key="4">
    <source>
        <dbReference type="ARBA" id="ARBA00022553"/>
    </source>
</evidence>
<dbReference type="InterPro" id="IPR012317">
    <property type="entry name" value="Poly(ADP-ribose)pol_cat_dom"/>
</dbReference>
<evidence type="ECO:0000256" key="16">
    <source>
        <dbReference type="RuleBase" id="RU362114"/>
    </source>
</evidence>
<evidence type="ECO:0000256" key="15">
    <source>
        <dbReference type="ARBA" id="ARBA00065037"/>
    </source>
</evidence>
<dbReference type="Proteomes" id="UP000009130">
    <property type="component" value="Chromosome 8"/>
</dbReference>
<dbReference type="EMBL" id="CM001283">
    <property type="protein sequence ID" value="EHH64481.1"/>
    <property type="molecule type" value="Genomic_DNA"/>
</dbReference>
<evidence type="ECO:0000256" key="2">
    <source>
        <dbReference type="ARBA" id="ARBA00004496"/>
    </source>
</evidence>
<dbReference type="GO" id="GO:0005634">
    <property type="term" value="C:nucleus"/>
    <property type="evidence" value="ECO:0007669"/>
    <property type="project" value="UniProtKB-SubCell"/>
</dbReference>
<evidence type="ECO:0000256" key="5">
    <source>
        <dbReference type="ARBA" id="ARBA00022676"/>
    </source>
</evidence>
<dbReference type="GO" id="GO:0006281">
    <property type="term" value="P:DNA repair"/>
    <property type="evidence" value="ECO:0007669"/>
    <property type="project" value="UniProtKB-KW"/>
</dbReference>
<dbReference type="PANTHER" id="PTHR14453">
    <property type="entry name" value="PARP/ZINC FINGER CCCH TYPE DOMAIN CONTAINING PROTEIN"/>
    <property type="match status" value="1"/>
</dbReference>
<dbReference type="GO" id="GO:0003714">
    <property type="term" value="F:transcription corepressor activity"/>
    <property type="evidence" value="ECO:0007669"/>
    <property type="project" value="TreeGrafter"/>
</dbReference>
<evidence type="ECO:0000256" key="14">
    <source>
        <dbReference type="ARBA" id="ARBA00054622"/>
    </source>
</evidence>
<keyword evidence="12" id="KW-0539">Nucleus</keyword>
<dbReference type="CDD" id="cd01439">
    <property type="entry name" value="TCCD_inducible_PARP_like"/>
    <property type="match status" value="1"/>
</dbReference>
<keyword evidence="10 16" id="KW-0520">NAD</keyword>
<dbReference type="GO" id="GO:0005737">
    <property type="term" value="C:cytoplasm"/>
    <property type="evidence" value="ECO:0007669"/>
    <property type="project" value="UniProtKB-SubCell"/>
</dbReference>
<organism>
    <name type="scientific">Macaca fascicularis</name>
    <name type="common">Crab-eating macaque</name>
    <name type="synonym">Cynomolgus monkey</name>
    <dbReference type="NCBI Taxonomy" id="9541"/>
    <lineage>
        <taxon>Eukaryota</taxon>
        <taxon>Metazoa</taxon>
        <taxon>Chordata</taxon>
        <taxon>Craniata</taxon>
        <taxon>Vertebrata</taxon>
        <taxon>Euteleostomi</taxon>
        <taxon>Mammalia</taxon>
        <taxon>Eutheria</taxon>
        <taxon>Euarchontoglires</taxon>
        <taxon>Primates</taxon>
        <taxon>Haplorrhini</taxon>
        <taxon>Catarrhini</taxon>
        <taxon>Cercopithecidae</taxon>
        <taxon>Cercopithecinae</taxon>
        <taxon>Macaca</taxon>
    </lineage>
</organism>
<evidence type="ECO:0000256" key="8">
    <source>
        <dbReference type="ARBA" id="ARBA00022763"/>
    </source>
</evidence>
<keyword evidence="5 16" id="KW-0328">Glycosyltransferase</keyword>
<dbReference type="EC" id="2.4.2.-" evidence="16"/>
<evidence type="ECO:0000256" key="17">
    <source>
        <dbReference type="SAM" id="MobiDB-lite"/>
    </source>
</evidence>
<feature type="region of interest" description="Disordered" evidence="17">
    <location>
        <begin position="200"/>
        <end position="262"/>
    </location>
</feature>
<evidence type="ECO:0000256" key="1">
    <source>
        <dbReference type="ARBA" id="ARBA00004123"/>
    </source>
</evidence>
<dbReference type="Gene3D" id="3.90.228.10">
    <property type="match status" value="1"/>
</dbReference>
<dbReference type="InterPro" id="IPR012677">
    <property type="entry name" value="Nucleotide-bd_a/b_plait_sf"/>
</dbReference>
<dbReference type="InterPro" id="IPR052056">
    <property type="entry name" value="Mono-ARTD/PARP"/>
</dbReference>
<evidence type="ECO:0000256" key="13">
    <source>
        <dbReference type="ARBA" id="ARBA00024347"/>
    </source>
</evidence>
<proteinExistence type="inferred from homology"/>
<feature type="region of interest" description="Disordered" evidence="17">
    <location>
        <begin position="472"/>
        <end position="497"/>
    </location>
</feature>
<dbReference type="SUPFAM" id="SSF56399">
    <property type="entry name" value="ADP-ribosylation"/>
    <property type="match status" value="1"/>
</dbReference>
<keyword evidence="4" id="KW-0597">Phosphoprotein</keyword>
<dbReference type="FunFam" id="3.90.228.10:FF:000008">
    <property type="entry name" value="Poly [ADP-ribose] polymerase"/>
    <property type="match status" value="1"/>
</dbReference>
<evidence type="ECO:0000256" key="7">
    <source>
        <dbReference type="ARBA" id="ARBA00022695"/>
    </source>
</evidence>
<dbReference type="GO" id="GO:0016779">
    <property type="term" value="F:nucleotidyltransferase activity"/>
    <property type="evidence" value="ECO:0007669"/>
    <property type="project" value="UniProtKB-KW"/>
</dbReference>
<evidence type="ECO:0000256" key="10">
    <source>
        <dbReference type="ARBA" id="ARBA00023027"/>
    </source>
</evidence>
<comment type="subunit">
    <text evidence="15">Interacts with MYC. Interacts with PARP14. Interacts (via-PIP box and ubiquitin-interacting motifs) with PCNA.</text>
</comment>
<evidence type="ECO:0000256" key="11">
    <source>
        <dbReference type="ARBA" id="ARBA00023204"/>
    </source>
</evidence>
<keyword evidence="8" id="KW-0227">DNA damage</keyword>
<evidence type="ECO:0000313" key="19">
    <source>
        <dbReference type="EMBL" id="EHH64481.1"/>
    </source>
</evidence>
<feature type="domain" description="PARP catalytic" evidence="18">
    <location>
        <begin position="709"/>
        <end position="918"/>
    </location>
</feature>
<dbReference type="FunFam" id="3.30.70.330:FF:000344">
    <property type="entry name" value="Poly [ADP-ribose] polymerase"/>
    <property type="match status" value="1"/>
</dbReference>
<accession>G7PD44</accession>
<name>G7PD44_MACFA</name>
<comment type="similarity">
    <text evidence="13">Belongs to the ARTD/PARP family.</text>
</comment>
<keyword evidence="11" id="KW-0234">DNA repair</keyword>
<evidence type="ECO:0000256" key="12">
    <source>
        <dbReference type="ARBA" id="ARBA00023242"/>
    </source>
</evidence>
<evidence type="ECO:0000256" key="6">
    <source>
        <dbReference type="ARBA" id="ARBA00022679"/>
    </source>
</evidence>
<comment type="function">
    <text evidence="14">ADP-ribosyltransferase that mediates mono-ADP-ribosylation of glutamate and aspartate residues on target proteins. In contrast to PARP1 and PARP2, it is not able to mediate poly-ADP-ribosylation. Catalyzes mono-ADP-ribosylation of GSK3B, leading to negatively regulate GSK3B kinase activity. Involved in translesion DNA synthesis in response to DNA damage via its interaction with PCNA.</text>
</comment>
<evidence type="ECO:0000256" key="3">
    <source>
        <dbReference type="ARBA" id="ARBA00022490"/>
    </source>
</evidence>
<evidence type="ECO:0000259" key="18">
    <source>
        <dbReference type="PROSITE" id="PS51059"/>
    </source>
</evidence>
<dbReference type="GO" id="GO:0010629">
    <property type="term" value="P:negative regulation of gene expression"/>
    <property type="evidence" value="ECO:0007669"/>
    <property type="project" value="TreeGrafter"/>
</dbReference>
<evidence type="ECO:0000256" key="9">
    <source>
        <dbReference type="ARBA" id="ARBA00022765"/>
    </source>
</evidence>